<dbReference type="GO" id="GO:0046872">
    <property type="term" value="F:metal ion binding"/>
    <property type="evidence" value="ECO:0007669"/>
    <property type="project" value="UniProtKB-KW"/>
</dbReference>
<evidence type="ECO:0000256" key="8">
    <source>
        <dbReference type="SAM" id="Phobius"/>
    </source>
</evidence>
<feature type="binding site" evidence="7">
    <location>
        <position position="198"/>
    </location>
    <ligand>
        <name>Zn(2+)</name>
        <dbReference type="ChEBI" id="CHEBI:29105"/>
    </ligand>
</feature>
<dbReference type="Proteomes" id="UP001056429">
    <property type="component" value="Unassembled WGS sequence"/>
</dbReference>
<evidence type="ECO:0000256" key="1">
    <source>
        <dbReference type="ARBA" id="ARBA00004651"/>
    </source>
</evidence>
<evidence type="ECO:0000256" key="7">
    <source>
        <dbReference type="PIRSR" id="PIRSR604254-1"/>
    </source>
</evidence>
<gene>
    <name evidence="9" type="ORF">KDK92_02370</name>
</gene>
<keyword evidence="10" id="KW-1185">Reference proteome</keyword>
<evidence type="ECO:0000313" key="10">
    <source>
        <dbReference type="Proteomes" id="UP001056429"/>
    </source>
</evidence>
<feature type="transmembrane region" description="Helical" evidence="8">
    <location>
        <begin position="90"/>
        <end position="108"/>
    </location>
</feature>
<dbReference type="NCBIfam" id="TIGR01065">
    <property type="entry name" value="hlyIII"/>
    <property type="match status" value="1"/>
</dbReference>
<feature type="binding site" evidence="7">
    <location>
        <position position="73"/>
    </location>
    <ligand>
        <name>Zn(2+)</name>
        <dbReference type="ChEBI" id="CHEBI:29105"/>
    </ligand>
</feature>
<feature type="transmembrane region" description="Helical" evidence="8">
    <location>
        <begin position="146"/>
        <end position="164"/>
    </location>
</feature>
<accession>A0A9J6NXE7</accession>
<dbReference type="InterPro" id="IPR004254">
    <property type="entry name" value="AdipoR/HlyIII-related"/>
</dbReference>
<dbReference type="PANTHER" id="PTHR20855">
    <property type="entry name" value="ADIPOR/PROGESTIN RECEPTOR-RELATED"/>
    <property type="match status" value="1"/>
</dbReference>
<keyword evidence="4 8" id="KW-0812">Transmembrane</keyword>
<evidence type="ECO:0000256" key="4">
    <source>
        <dbReference type="ARBA" id="ARBA00022692"/>
    </source>
</evidence>
<dbReference type="GO" id="GO:0140911">
    <property type="term" value="F:pore-forming activity"/>
    <property type="evidence" value="ECO:0007669"/>
    <property type="project" value="InterPro"/>
</dbReference>
<reference evidence="9" key="2">
    <citation type="submission" date="2021-04" db="EMBL/GenBank/DDBJ databases">
        <authorList>
            <person name="Dong X."/>
        </authorList>
    </citation>
    <scope>NUCLEOTIDE SEQUENCE</scope>
    <source>
        <strain evidence="9">ZWT</strain>
    </source>
</reference>
<keyword evidence="3" id="KW-1003">Cell membrane</keyword>
<dbReference type="InterPro" id="IPR005744">
    <property type="entry name" value="Hy-lIII"/>
</dbReference>
<comment type="similarity">
    <text evidence="2">Belongs to the UPF0073 (Hly-III) family.</text>
</comment>
<feature type="transmembrane region" description="Helical" evidence="8">
    <location>
        <begin position="170"/>
        <end position="190"/>
    </location>
</feature>
<dbReference type="EMBL" id="JAGSOJ010000001">
    <property type="protein sequence ID" value="MCM1988569.1"/>
    <property type="molecule type" value="Genomic_DNA"/>
</dbReference>
<feature type="transmembrane region" description="Helical" evidence="8">
    <location>
        <begin position="114"/>
        <end position="134"/>
    </location>
</feature>
<evidence type="ECO:0000256" key="2">
    <source>
        <dbReference type="ARBA" id="ARBA00008488"/>
    </source>
</evidence>
<organism evidence="9 10">
    <name type="scientific">Oceanirhabdus seepicola</name>
    <dbReference type="NCBI Taxonomy" id="2828781"/>
    <lineage>
        <taxon>Bacteria</taxon>
        <taxon>Bacillati</taxon>
        <taxon>Bacillota</taxon>
        <taxon>Clostridia</taxon>
        <taxon>Eubacteriales</taxon>
        <taxon>Clostridiaceae</taxon>
        <taxon>Oceanirhabdus</taxon>
    </lineage>
</organism>
<keyword evidence="6 8" id="KW-0472">Membrane</keyword>
<evidence type="ECO:0000256" key="6">
    <source>
        <dbReference type="ARBA" id="ARBA00023136"/>
    </source>
</evidence>
<name>A0A9J6NXE7_9CLOT</name>
<keyword evidence="7" id="KW-0862">Zinc</keyword>
<dbReference type="AlphaFoldDB" id="A0A9J6NXE7"/>
<dbReference type="Pfam" id="PF03006">
    <property type="entry name" value="HlyIII"/>
    <property type="match status" value="1"/>
</dbReference>
<keyword evidence="5 8" id="KW-1133">Transmembrane helix</keyword>
<comment type="subcellular location">
    <subcellularLocation>
        <location evidence="1">Cell membrane</location>
        <topology evidence="1">Multi-pass membrane protein</topology>
    </subcellularLocation>
</comment>
<sequence length="221" mass="24838">MNNNNQNLLINKYSLKEEIANSITHGIGIVLSVICTAALLVSAYWTKNISSFIGFAVYGVCSTTSYVTSTLYHGCRIEKIKKVLRVIDHSAIYLFIAGTYTPIALLTLNGWQKYFLLIAVWILAGIGVSITLLSKKDLERSKKISLFLYIAMGWMVVFVIKPLLDAVDFNFFIWLLAGGISYTVGVIFYVNKKIPFNHAIWHLFVLGGSVFQFLGIFLYLK</sequence>
<feature type="transmembrane region" description="Helical" evidence="8">
    <location>
        <begin position="199"/>
        <end position="220"/>
    </location>
</feature>
<comment type="caution">
    <text evidence="9">The sequence shown here is derived from an EMBL/GenBank/DDBJ whole genome shotgun (WGS) entry which is preliminary data.</text>
</comment>
<evidence type="ECO:0000256" key="5">
    <source>
        <dbReference type="ARBA" id="ARBA00022989"/>
    </source>
</evidence>
<feature type="transmembrane region" description="Helical" evidence="8">
    <location>
        <begin position="21"/>
        <end position="45"/>
    </location>
</feature>
<reference evidence="9" key="1">
    <citation type="journal article" date="2021" name="mSystems">
        <title>Bacteria and Archaea Synergistically Convert Glycine Betaine to Biogenic Methane in the Formosa Cold Seep of the South China Sea.</title>
        <authorList>
            <person name="Li L."/>
            <person name="Zhang W."/>
            <person name="Zhang S."/>
            <person name="Song L."/>
            <person name="Sun Q."/>
            <person name="Zhang H."/>
            <person name="Xiang H."/>
            <person name="Dong X."/>
        </authorList>
    </citation>
    <scope>NUCLEOTIDE SEQUENCE</scope>
    <source>
        <strain evidence="9">ZWT</strain>
    </source>
</reference>
<dbReference type="GO" id="GO:0005886">
    <property type="term" value="C:plasma membrane"/>
    <property type="evidence" value="ECO:0007669"/>
    <property type="project" value="UniProtKB-SubCell"/>
</dbReference>
<dbReference type="PANTHER" id="PTHR20855:SF3">
    <property type="entry name" value="LD03007P"/>
    <property type="match status" value="1"/>
</dbReference>
<evidence type="ECO:0000313" key="9">
    <source>
        <dbReference type="EMBL" id="MCM1988569.1"/>
    </source>
</evidence>
<feature type="transmembrane region" description="Helical" evidence="8">
    <location>
        <begin position="51"/>
        <end position="69"/>
    </location>
</feature>
<evidence type="ECO:0000256" key="3">
    <source>
        <dbReference type="ARBA" id="ARBA00022475"/>
    </source>
</evidence>
<proteinExistence type="inferred from homology"/>
<protein>
    <submittedName>
        <fullName evidence="9">Hemolysin III family protein</fullName>
    </submittedName>
</protein>
<feature type="binding site" evidence="7">
    <location>
        <position position="202"/>
    </location>
    <ligand>
        <name>Zn(2+)</name>
        <dbReference type="ChEBI" id="CHEBI:29105"/>
    </ligand>
</feature>
<keyword evidence="7" id="KW-0479">Metal-binding</keyword>
<dbReference type="RefSeq" id="WP_250857433.1">
    <property type="nucleotide sequence ID" value="NZ_JAGSOJ010000001.1"/>
</dbReference>